<name>A0A2M3ZTH2_9DIPT</name>
<dbReference type="EMBL" id="GGFM01011105">
    <property type="protein sequence ID" value="MBW31856.1"/>
    <property type="molecule type" value="Transcribed_RNA"/>
</dbReference>
<proteinExistence type="predicted"/>
<sequence length="130" mass="14807">MMLLVCISVIPVKLVVYDVLARVSWSGPLQGDSCFADIGCAKVARLRGNSLLGFNLYRIGQWTSTHGGKCLHPYCINRMRRQIGNRRHIVGFLLRVPRCFGLVRVCRIIHFVTSHLSIRSLRWFPGNEHC</sequence>
<protein>
    <submittedName>
        <fullName evidence="2">Putative secreted peptide</fullName>
    </submittedName>
</protein>
<organism evidence="2">
    <name type="scientific">Anopheles braziliensis</name>
    <dbReference type="NCBI Taxonomy" id="58242"/>
    <lineage>
        <taxon>Eukaryota</taxon>
        <taxon>Metazoa</taxon>
        <taxon>Ecdysozoa</taxon>
        <taxon>Arthropoda</taxon>
        <taxon>Hexapoda</taxon>
        <taxon>Insecta</taxon>
        <taxon>Pterygota</taxon>
        <taxon>Neoptera</taxon>
        <taxon>Endopterygota</taxon>
        <taxon>Diptera</taxon>
        <taxon>Nematocera</taxon>
        <taxon>Culicoidea</taxon>
        <taxon>Culicidae</taxon>
        <taxon>Anophelinae</taxon>
        <taxon>Anopheles</taxon>
    </lineage>
</organism>
<dbReference type="AlphaFoldDB" id="A0A2M3ZTH2"/>
<feature type="signal peptide" evidence="1">
    <location>
        <begin position="1"/>
        <end position="17"/>
    </location>
</feature>
<accession>A0A2M3ZTH2</accession>
<feature type="chain" id="PRO_5014999060" evidence="1">
    <location>
        <begin position="18"/>
        <end position="130"/>
    </location>
</feature>
<keyword evidence="1" id="KW-0732">Signal</keyword>
<evidence type="ECO:0000256" key="1">
    <source>
        <dbReference type="SAM" id="SignalP"/>
    </source>
</evidence>
<reference evidence="2" key="1">
    <citation type="submission" date="2018-01" db="EMBL/GenBank/DDBJ databases">
        <title>An insight into the sialome of Amazonian anophelines.</title>
        <authorList>
            <person name="Ribeiro J.M."/>
            <person name="Scarpassa V."/>
            <person name="Calvo E."/>
        </authorList>
    </citation>
    <scope>NUCLEOTIDE SEQUENCE</scope>
    <source>
        <tissue evidence="2">Salivary glands</tissue>
    </source>
</reference>
<evidence type="ECO:0000313" key="2">
    <source>
        <dbReference type="EMBL" id="MBW31856.1"/>
    </source>
</evidence>